<dbReference type="AlphaFoldDB" id="K8F561"/>
<reference evidence="1 2" key="1">
    <citation type="submission" date="2011-10" db="EMBL/GenBank/DDBJ databases">
        <authorList>
            <person name="Genoscope - CEA"/>
        </authorList>
    </citation>
    <scope>NUCLEOTIDE SEQUENCE [LARGE SCALE GENOMIC DNA]</scope>
    <source>
        <strain evidence="1 2">RCC 1105</strain>
    </source>
</reference>
<dbReference type="GO" id="GO:0009507">
    <property type="term" value="C:chloroplast"/>
    <property type="evidence" value="ECO:0007669"/>
    <property type="project" value="TreeGrafter"/>
</dbReference>
<dbReference type="InterPro" id="IPR032801">
    <property type="entry name" value="PXL2A/B/C"/>
</dbReference>
<accession>K8F561</accession>
<keyword evidence="2" id="KW-1185">Reference proteome</keyword>
<dbReference type="KEGG" id="bpg:Bathy15g01580"/>
<evidence type="ECO:0000313" key="1">
    <source>
        <dbReference type="EMBL" id="CCO19920.1"/>
    </source>
</evidence>
<dbReference type="eggNOG" id="KOG4498">
    <property type="taxonomic scope" value="Eukaryota"/>
</dbReference>
<dbReference type="EMBL" id="FO082264">
    <property type="protein sequence ID" value="CCO19920.1"/>
    <property type="molecule type" value="Genomic_DNA"/>
</dbReference>
<dbReference type="GeneID" id="19011384"/>
<organism evidence="1 2">
    <name type="scientific">Bathycoccus prasinos</name>
    <dbReference type="NCBI Taxonomy" id="41875"/>
    <lineage>
        <taxon>Eukaryota</taxon>
        <taxon>Viridiplantae</taxon>
        <taxon>Chlorophyta</taxon>
        <taxon>Mamiellophyceae</taxon>
        <taxon>Mamiellales</taxon>
        <taxon>Bathycoccaceae</taxon>
        <taxon>Bathycoccus</taxon>
    </lineage>
</organism>
<name>K8F561_9CHLO</name>
<proteinExistence type="predicted"/>
<evidence type="ECO:0000313" key="2">
    <source>
        <dbReference type="Proteomes" id="UP000198341"/>
    </source>
</evidence>
<protein>
    <submittedName>
        <fullName evidence="1">Uncharacterized protein</fullName>
    </submittedName>
</protein>
<dbReference type="RefSeq" id="XP_007508834.1">
    <property type="nucleotide sequence ID" value="XM_007508772.1"/>
</dbReference>
<dbReference type="PANTHER" id="PTHR28630:SF23">
    <property type="entry name" value="THIOREDOXIN SUPERFAMILY PROTEIN"/>
    <property type="match status" value="1"/>
</dbReference>
<sequence>MVKAETKRIKLIVISIGTEERARDFCRENEFPMEILYADPINVTYDKLRLNFGVKETLFDASTPYSIAERIREGKIKELTDVLKRWKPWIPPKREQGLQQGGTFVFDTKRIKGDSEVEYECVYDWYDPSTGAHAPAEEILEACGIE</sequence>
<dbReference type="STRING" id="41875.K8F561"/>
<dbReference type="OrthoDB" id="40334at2759"/>
<gene>
    <name evidence="1" type="ordered locus">Bathy15g01580</name>
</gene>
<dbReference type="Pfam" id="PF13911">
    <property type="entry name" value="AhpC-TSA_2"/>
    <property type="match status" value="1"/>
</dbReference>
<dbReference type="PANTHER" id="PTHR28630">
    <property type="match status" value="1"/>
</dbReference>
<dbReference type="Proteomes" id="UP000198341">
    <property type="component" value="Chromosome 15"/>
</dbReference>